<feature type="transmembrane region" description="Helical" evidence="1">
    <location>
        <begin position="245"/>
        <end position="269"/>
    </location>
</feature>
<feature type="transmembrane region" description="Helical" evidence="1">
    <location>
        <begin position="125"/>
        <end position="152"/>
    </location>
</feature>
<keyword evidence="1" id="KW-1133">Transmembrane helix</keyword>
<feature type="transmembrane region" description="Helical" evidence="1">
    <location>
        <begin position="78"/>
        <end position="97"/>
    </location>
</feature>
<dbReference type="OrthoDB" id="4945933at2"/>
<keyword evidence="1" id="KW-0472">Membrane</keyword>
<dbReference type="Proteomes" id="UP000316125">
    <property type="component" value="Chromosome"/>
</dbReference>
<evidence type="ECO:0000256" key="1">
    <source>
        <dbReference type="SAM" id="Phobius"/>
    </source>
</evidence>
<keyword evidence="1" id="KW-0812">Transmembrane</keyword>
<accession>A0A4Y5YN01</accession>
<name>A0A4Y5YN01_9MICO</name>
<evidence type="ECO:0000313" key="2">
    <source>
        <dbReference type="EMBL" id="QDE33915.1"/>
    </source>
</evidence>
<feature type="transmembrane region" description="Helical" evidence="1">
    <location>
        <begin position="20"/>
        <end position="41"/>
    </location>
</feature>
<proteinExistence type="predicted"/>
<feature type="transmembrane region" description="Helical" evidence="1">
    <location>
        <begin position="197"/>
        <end position="225"/>
    </location>
</feature>
<gene>
    <name evidence="2" type="ORF">FIV50_03410</name>
</gene>
<organism evidence="2 3">
    <name type="scientific">Microbacterium foliorum</name>
    <dbReference type="NCBI Taxonomy" id="104336"/>
    <lineage>
        <taxon>Bacteria</taxon>
        <taxon>Bacillati</taxon>
        <taxon>Actinomycetota</taxon>
        <taxon>Actinomycetes</taxon>
        <taxon>Micrococcales</taxon>
        <taxon>Microbacteriaceae</taxon>
        <taxon>Microbacterium</taxon>
    </lineage>
</organism>
<reference evidence="2 3" key="1">
    <citation type="submission" date="2019-06" db="EMBL/GenBank/DDBJ databases">
        <title>Complete genome of Microbacterium foliorum M2.</title>
        <authorList>
            <person name="Cao G."/>
        </authorList>
    </citation>
    <scope>NUCLEOTIDE SEQUENCE [LARGE SCALE GENOMIC DNA]</scope>
    <source>
        <strain evidence="2 3">M2</strain>
    </source>
</reference>
<sequence>MFRAELLGLTTTTATKVSALVAIVGLILTQLMFVTVLPALARGDIGPGAAALGADLPVLDLTSATAQLDAINPLGASMGGGSIGIALLAVVLLGTLAGTSDDRYGGMVGAALASPRRGRIVAGKATAVTVVGVVIGAVMAVVSLIALLIALAMTGTPFIVGAGDVAATLGRGVVAVAGLALIGLAVGILVRTQLAGILTMLAVLFAEPLLTAMTSLIGGGSAPVWTQFLPVALAQNVIHGGSADVHVGVALAALAALTAAALAAASVALSRRDL</sequence>
<evidence type="ECO:0000313" key="3">
    <source>
        <dbReference type="Proteomes" id="UP000316125"/>
    </source>
</evidence>
<dbReference type="EMBL" id="CP041040">
    <property type="protein sequence ID" value="QDE33915.1"/>
    <property type="molecule type" value="Genomic_DNA"/>
</dbReference>
<evidence type="ECO:0008006" key="4">
    <source>
        <dbReference type="Google" id="ProtNLM"/>
    </source>
</evidence>
<dbReference type="AlphaFoldDB" id="A0A4Y5YN01"/>
<protein>
    <recommendedName>
        <fullName evidence="4">ABC-2 family transporter protein</fullName>
    </recommendedName>
</protein>
<feature type="transmembrane region" description="Helical" evidence="1">
    <location>
        <begin position="172"/>
        <end position="190"/>
    </location>
</feature>
<dbReference type="RefSeq" id="WP_140036198.1">
    <property type="nucleotide sequence ID" value="NZ_CP041040.1"/>
</dbReference>